<accession>A0ABV7G6N3</accession>
<reference evidence="3" key="1">
    <citation type="journal article" date="2019" name="Int. J. Syst. Evol. Microbiol.">
        <title>The Global Catalogue of Microorganisms (GCM) 10K type strain sequencing project: providing services to taxonomists for standard genome sequencing and annotation.</title>
        <authorList>
            <consortium name="The Broad Institute Genomics Platform"/>
            <consortium name="The Broad Institute Genome Sequencing Center for Infectious Disease"/>
            <person name="Wu L."/>
            <person name="Ma J."/>
        </authorList>
    </citation>
    <scope>NUCLEOTIDE SEQUENCE [LARGE SCALE GENOMIC DNA]</scope>
    <source>
        <strain evidence="3">KCTC 52094</strain>
    </source>
</reference>
<evidence type="ECO:0008006" key="4">
    <source>
        <dbReference type="Google" id="ProtNLM"/>
    </source>
</evidence>
<keyword evidence="3" id="KW-1185">Reference proteome</keyword>
<evidence type="ECO:0000313" key="3">
    <source>
        <dbReference type="Proteomes" id="UP001595593"/>
    </source>
</evidence>
<name>A0ABV7G6N3_9PROT</name>
<evidence type="ECO:0000256" key="1">
    <source>
        <dbReference type="SAM" id="Phobius"/>
    </source>
</evidence>
<keyword evidence="1" id="KW-0472">Membrane</keyword>
<feature type="transmembrane region" description="Helical" evidence="1">
    <location>
        <begin position="7"/>
        <end position="28"/>
    </location>
</feature>
<keyword evidence="1" id="KW-1133">Transmembrane helix</keyword>
<dbReference type="EMBL" id="JBHRTN010000020">
    <property type="protein sequence ID" value="MFC3127194.1"/>
    <property type="molecule type" value="Genomic_DNA"/>
</dbReference>
<sequence length="185" mass="19875">MRNLNRALIEGALVVVPIGAVVLLILSIVNKLRDVSDPLSGTFLHPMVMAIFLFVALCLTLGLIIRARTGRRAKLALERMLFEKLPGYRLVKAFAGNGPFSADGGSVLRPALVSIEEGLCPALIMDSFADGRLLIFVPGSPAPMSGALYIFTPDRVTSLDVPLLPFMKAISSWGLGLKELIDKSS</sequence>
<organism evidence="2 3">
    <name type="scientific">Teichococcus globiformis</name>
    <dbReference type="NCBI Taxonomy" id="2307229"/>
    <lineage>
        <taxon>Bacteria</taxon>
        <taxon>Pseudomonadati</taxon>
        <taxon>Pseudomonadota</taxon>
        <taxon>Alphaproteobacteria</taxon>
        <taxon>Acetobacterales</taxon>
        <taxon>Roseomonadaceae</taxon>
        <taxon>Roseomonas</taxon>
    </lineage>
</organism>
<feature type="transmembrane region" description="Helical" evidence="1">
    <location>
        <begin position="43"/>
        <end position="65"/>
    </location>
</feature>
<dbReference type="Proteomes" id="UP001595593">
    <property type="component" value="Unassembled WGS sequence"/>
</dbReference>
<evidence type="ECO:0000313" key="2">
    <source>
        <dbReference type="EMBL" id="MFC3127194.1"/>
    </source>
</evidence>
<protein>
    <recommendedName>
        <fullName evidence="4">DUF502 domain-containing protein</fullName>
    </recommendedName>
</protein>
<dbReference type="RefSeq" id="WP_379599038.1">
    <property type="nucleotide sequence ID" value="NZ_JBHRTN010000020.1"/>
</dbReference>
<comment type="caution">
    <text evidence="2">The sequence shown here is derived from an EMBL/GenBank/DDBJ whole genome shotgun (WGS) entry which is preliminary data.</text>
</comment>
<gene>
    <name evidence="2" type="ORF">ACFOD4_19170</name>
</gene>
<keyword evidence="1" id="KW-0812">Transmembrane</keyword>
<proteinExistence type="predicted"/>